<feature type="region of interest" description="Disordered" evidence="1">
    <location>
        <begin position="1"/>
        <end position="42"/>
    </location>
</feature>
<evidence type="ECO:0000313" key="3">
    <source>
        <dbReference type="Proteomes" id="UP000663193"/>
    </source>
</evidence>
<name>A0A7U2FE89_PHANO</name>
<protein>
    <submittedName>
        <fullName evidence="2">Uncharacterized protein</fullName>
    </submittedName>
</protein>
<evidence type="ECO:0000313" key="2">
    <source>
        <dbReference type="EMBL" id="QRD03508.1"/>
    </source>
</evidence>
<dbReference type="VEuPathDB" id="FungiDB:JI435_419640"/>
<sequence>MIRTRMRQLDRHSYRDKTDESVVSNSMTRTSRERQSSPVMPSHQSIASLVLCTLTDNAASTKSFEMSLSMKNLF</sequence>
<feature type="compositionally biased region" description="Basic and acidic residues" evidence="1">
    <location>
        <begin position="7"/>
        <end position="20"/>
    </location>
</feature>
<reference evidence="3" key="1">
    <citation type="journal article" date="2021" name="BMC Genomics">
        <title>Chromosome-level genome assembly and manually-curated proteome of model necrotroph Parastagonospora nodorum Sn15 reveals a genome-wide trove of candidate effector homologs, and redundancy of virulence-related functions within an accessory chromosome.</title>
        <authorList>
            <person name="Bertazzoni S."/>
            <person name="Jones D.A.B."/>
            <person name="Phan H.T."/>
            <person name="Tan K.-C."/>
            <person name="Hane J.K."/>
        </authorList>
    </citation>
    <scope>NUCLEOTIDE SEQUENCE [LARGE SCALE GENOMIC DNA]</scope>
    <source>
        <strain evidence="3">SN15 / ATCC MYA-4574 / FGSC 10173)</strain>
    </source>
</reference>
<organism evidence="2 3">
    <name type="scientific">Phaeosphaeria nodorum (strain SN15 / ATCC MYA-4574 / FGSC 10173)</name>
    <name type="common">Glume blotch fungus</name>
    <name type="synonym">Parastagonospora nodorum</name>
    <dbReference type="NCBI Taxonomy" id="321614"/>
    <lineage>
        <taxon>Eukaryota</taxon>
        <taxon>Fungi</taxon>
        <taxon>Dikarya</taxon>
        <taxon>Ascomycota</taxon>
        <taxon>Pezizomycotina</taxon>
        <taxon>Dothideomycetes</taxon>
        <taxon>Pleosporomycetidae</taxon>
        <taxon>Pleosporales</taxon>
        <taxon>Pleosporineae</taxon>
        <taxon>Phaeosphaeriaceae</taxon>
        <taxon>Parastagonospora</taxon>
    </lineage>
</organism>
<dbReference type="EMBL" id="CP069037">
    <property type="protein sequence ID" value="QRD03508.1"/>
    <property type="molecule type" value="Genomic_DNA"/>
</dbReference>
<evidence type="ECO:0000256" key="1">
    <source>
        <dbReference type="SAM" id="MobiDB-lite"/>
    </source>
</evidence>
<accession>A0A7U2FE89</accession>
<proteinExistence type="predicted"/>
<dbReference type="Proteomes" id="UP000663193">
    <property type="component" value="Chromosome 15"/>
</dbReference>
<gene>
    <name evidence="2" type="ORF">JI435_419640</name>
</gene>
<dbReference type="AlphaFoldDB" id="A0A7U2FE89"/>
<keyword evidence="3" id="KW-1185">Reference proteome</keyword>